<feature type="compositionally biased region" description="Basic and acidic residues" evidence="2">
    <location>
        <begin position="14"/>
        <end position="24"/>
    </location>
</feature>
<dbReference type="InterPro" id="IPR003100">
    <property type="entry name" value="PAZ_dom"/>
</dbReference>
<reference evidence="5" key="1">
    <citation type="submission" date="2007-04" db="EMBL/GenBank/DDBJ databases">
        <title>Annotation of Pediculus humanus corporis strain USDA.</title>
        <authorList>
            <person name="Kirkness E."/>
            <person name="Hannick L."/>
            <person name="Hass B."/>
            <person name="Bruggner R."/>
            <person name="Lawson D."/>
            <person name="Bidwell S."/>
            <person name="Joardar V."/>
            <person name="Caler E."/>
            <person name="Walenz B."/>
            <person name="Inman J."/>
            <person name="Schobel S."/>
            <person name="Galinsky K."/>
            <person name="Amedeo P."/>
            <person name="Strausberg R."/>
        </authorList>
    </citation>
    <scope>NUCLEOTIDE SEQUENCE</scope>
    <source>
        <strain evidence="5">USDA</strain>
    </source>
</reference>
<dbReference type="InterPro" id="IPR036085">
    <property type="entry name" value="PAZ_dom_sf"/>
</dbReference>
<dbReference type="OMA" id="AAPCHKK"/>
<feature type="domain" description="PAZ" evidence="3">
    <location>
        <begin position="624"/>
        <end position="731"/>
    </location>
</feature>
<feature type="compositionally biased region" description="Polar residues" evidence="2">
    <location>
        <begin position="253"/>
        <end position="264"/>
    </location>
</feature>
<dbReference type="PROSITE" id="PS50821">
    <property type="entry name" value="PAZ"/>
    <property type="match status" value="1"/>
</dbReference>
<dbReference type="STRING" id="121224.E0V954"/>
<feature type="compositionally biased region" description="Basic and acidic residues" evidence="2">
    <location>
        <begin position="398"/>
        <end position="412"/>
    </location>
</feature>
<dbReference type="InterPro" id="IPR032472">
    <property type="entry name" value="ArgoL2"/>
</dbReference>
<dbReference type="SUPFAM" id="SSF101690">
    <property type="entry name" value="PAZ domain"/>
    <property type="match status" value="1"/>
</dbReference>
<protein>
    <submittedName>
        <fullName evidence="5 6">Protein argonaute-2, putative</fullName>
    </submittedName>
</protein>
<dbReference type="Pfam" id="PF16488">
    <property type="entry name" value="ArgoL2"/>
    <property type="match status" value="1"/>
</dbReference>
<dbReference type="InterPro" id="IPR045246">
    <property type="entry name" value="Piwi_ago-like"/>
</dbReference>
<sequence>MTEKKWYHKKNKKDKTEHHADKHKPGFSGDSQPVAGETSSFEKVSSEKMPKSRSEIDFDKTKQEMPQSFKHQKQQLSSTEKEGVESHQKQQPSDYSKSETQIQQKHKNPKQKMKVQRQPDLPISEKQPPSAQGAKQQPQQQQQQSQSSMQPPSAWGVKQQPQQQQQQQPQSSMQPPSAWGVKQQPQQQQQQQQQSSVQSPSAWGVKEQPKYKNSKGSERFFEDSKYKKGWDKKNTAKQQLSSAEEGGDEPHQKQQPSDSSKSETQFQQKQKNPKQKMKVQRQPDLPISEKQPPSAQDAKQQPQQQQQQQPQSSMQPPSAWGVKQQPQQQQQQQPQSSVQPPSAWGVKEQPEHKNSKKSEKFFKDSKNKKVGDTKNIPKEGKGDSRDPSAKSTELITQKLDKMNLEKGQEGRRSPNSPDKQLIPFAQKIVDPRKDGRRILVDTNYFPLRISNPNVIVYHYDVVFNPDTPKFMLRLAWNKYASDNFKNRITVFDGKKNAYSKGPLISNGNCHSAGVSIVNPNSGKIREFSVSIQEVRQDYKQSLEHNVKLPEAEISVLEIILKNGPSNTLVPCGRSFFPKSQMGIRARSISSCLDYRAGHYQAATLGDRIYLNFDLAQKAFYKSLPVIDVAYSFTSSYNNRINLDSLNYFLKGAKVEYKLPNSSDPGKIYKVNGLVGNAEEETFEKDTITMTVATYFAKDKKYPLKHSHLPLLWVGSTQRKIYLPMEFCRIVEDQVFMGEMSPDETREMVKLATSDAKTRKKDILYVFNKANFSNNIYMKEFGLSVDKDMERIQARILEPPSLRTKGSVFVKDGQWKIRDFFTPTVLDNWCILYFDNCVRKENLNDFQNLIKRKGTEFNMQVKDAIRNPVGGNSHPRELARTLQELKQMKLVFVIIPETKGLYSKIKNICETQEGILTQCVRARTLCQDFRKFSTTVENILLKVNAKLGGRNVSLDKNSFPTCLEGLVMVIGADVTHSGPGSRIPSVAAVAVSCDPQAFQYGISTRVQIGEIIQDMENIIGEHLRKFYQIRQNYPEKIIFFRDGVSEGELPIMMKTELEAIKRACSRVPSCRPKITMIVVQKRHHTRFYPVNDADAIGRNFNVPVGTCVDTDIVHPRDLDFYLVSHASILGTARPTRYRLLYDDNRLTDDEIEKMSFYLCHMFSRCNRSVSYPSPTYNAHLAAFRVRAYLEARNLSKNDDLKSIQAKLKDVISQKNPMFFV</sequence>
<dbReference type="Gene3D" id="3.30.420.10">
    <property type="entry name" value="Ribonuclease H-like superfamily/Ribonuclease H"/>
    <property type="match status" value="1"/>
</dbReference>
<comment type="similarity">
    <text evidence="1">Belongs to the argonaute family.</text>
</comment>
<dbReference type="SUPFAM" id="SSF53098">
    <property type="entry name" value="Ribonuclease H-like"/>
    <property type="match status" value="1"/>
</dbReference>
<dbReference type="eggNOG" id="KOG1041">
    <property type="taxonomic scope" value="Eukaryota"/>
</dbReference>
<dbReference type="OrthoDB" id="10252740at2759"/>
<evidence type="ECO:0000313" key="7">
    <source>
        <dbReference type="Proteomes" id="UP000009046"/>
    </source>
</evidence>
<evidence type="ECO:0000259" key="4">
    <source>
        <dbReference type="PROSITE" id="PS50822"/>
    </source>
</evidence>
<organism>
    <name type="scientific">Pediculus humanus subsp. corporis</name>
    <name type="common">Body louse</name>
    <dbReference type="NCBI Taxonomy" id="121224"/>
    <lineage>
        <taxon>Eukaryota</taxon>
        <taxon>Metazoa</taxon>
        <taxon>Ecdysozoa</taxon>
        <taxon>Arthropoda</taxon>
        <taxon>Hexapoda</taxon>
        <taxon>Insecta</taxon>
        <taxon>Pterygota</taxon>
        <taxon>Neoptera</taxon>
        <taxon>Paraneoptera</taxon>
        <taxon>Psocodea</taxon>
        <taxon>Troctomorpha</taxon>
        <taxon>Phthiraptera</taxon>
        <taxon>Anoplura</taxon>
        <taxon>Pediculidae</taxon>
        <taxon>Pediculus</taxon>
    </lineage>
</organism>
<feature type="region of interest" description="Disordered" evidence="2">
    <location>
        <begin position="1"/>
        <end position="419"/>
    </location>
</feature>
<dbReference type="GeneID" id="8233388"/>
<name>E0V954_PEDHC</name>
<feature type="compositionally biased region" description="Low complexity" evidence="2">
    <location>
        <begin position="127"/>
        <end position="201"/>
    </location>
</feature>
<dbReference type="Pfam" id="PF16487">
    <property type="entry name" value="ArgoMid"/>
    <property type="match status" value="1"/>
</dbReference>
<dbReference type="EMBL" id="DS234988">
    <property type="protein sequence ID" value="EEB09910.1"/>
    <property type="molecule type" value="Genomic_DNA"/>
</dbReference>
<dbReference type="InterPro" id="IPR012337">
    <property type="entry name" value="RNaseH-like_sf"/>
</dbReference>
<dbReference type="GO" id="GO:0003723">
    <property type="term" value="F:RNA binding"/>
    <property type="evidence" value="ECO:0007669"/>
    <property type="project" value="InterPro"/>
</dbReference>
<feature type="compositionally biased region" description="Basic and acidic residues" evidence="2">
    <location>
        <begin position="44"/>
        <end position="63"/>
    </location>
</feature>
<accession>E0V954</accession>
<feature type="compositionally biased region" description="Basic residues" evidence="2">
    <location>
        <begin position="104"/>
        <end position="115"/>
    </location>
</feature>
<dbReference type="InterPro" id="IPR003165">
    <property type="entry name" value="Piwi"/>
</dbReference>
<dbReference type="HOGENOM" id="CLU_268887_0_0_1"/>
<feature type="compositionally biased region" description="Basic and acidic residues" evidence="2">
    <location>
        <begin position="348"/>
        <end position="388"/>
    </location>
</feature>
<dbReference type="InterPro" id="IPR032474">
    <property type="entry name" value="Argonaute_N"/>
</dbReference>
<dbReference type="InterPro" id="IPR032473">
    <property type="entry name" value="Argonaute_Mid_dom"/>
</dbReference>
<dbReference type="InterPro" id="IPR036397">
    <property type="entry name" value="RNaseH_sf"/>
</dbReference>
<proteinExistence type="inferred from homology"/>
<dbReference type="InParanoid" id="E0V954"/>
<dbReference type="FunCoup" id="E0V954">
    <property type="interactions" value="29"/>
</dbReference>
<dbReference type="CTD" id="8233388"/>
<dbReference type="EnsemblMetazoa" id="PHUM004130-RA">
    <property type="protein sequence ID" value="PHUM004130-PA"/>
    <property type="gene ID" value="PHUM004130"/>
</dbReference>
<feature type="compositionally biased region" description="Basic and acidic residues" evidence="2">
    <location>
        <begin position="79"/>
        <end position="88"/>
    </location>
</feature>
<dbReference type="EMBL" id="AAZO01000048">
    <property type="status" value="NOT_ANNOTATED_CDS"/>
    <property type="molecule type" value="Genomic_DNA"/>
</dbReference>
<dbReference type="Pfam" id="PF16486">
    <property type="entry name" value="ArgoN"/>
    <property type="match status" value="1"/>
</dbReference>
<dbReference type="KEGG" id="phu:Phum_PHUM004130"/>
<evidence type="ECO:0000313" key="5">
    <source>
        <dbReference type="EMBL" id="EEB09910.1"/>
    </source>
</evidence>
<feature type="compositionally biased region" description="Basic residues" evidence="2">
    <location>
        <begin position="1"/>
        <end position="13"/>
    </location>
</feature>
<dbReference type="PROSITE" id="PS50822">
    <property type="entry name" value="PIWI"/>
    <property type="match status" value="1"/>
</dbReference>
<evidence type="ECO:0000256" key="1">
    <source>
        <dbReference type="RuleBase" id="RU361178"/>
    </source>
</evidence>
<evidence type="ECO:0000259" key="3">
    <source>
        <dbReference type="PROSITE" id="PS50821"/>
    </source>
</evidence>
<feature type="compositionally biased region" description="Polar residues" evidence="2">
    <location>
        <begin position="89"/>
        <end position="103"/>
    </location>
</feature>
<dbReference type="SMART" id="SM00950">
    <property type="entry name" value="Piwi"/>
    <property type="match status" value="1"/>
</dbReference>
<dbReference type="SMART" id="SM00949">
    <property type="entry name" value="PAZ"/>
    <property type="match status" value="1"/>
</dbReference>
<dbReference type="GO" id="GO:0034587">
    <property type="term" value="P:piRNA processing"/>
    <property type="evidence" value="ECO:0007669"/>
    <property type="project" value="UniProtKB-ARBA"/>
</dbReference>
<feature type="compositionally biased region" description="Basic and acidic residues" evidence="2">
    <location>
        <begin position="207"/>
        <end position="234"/>
    </location>
</feature>
<feature type="domain" description="Piwi" evidence="4">
    <location>
        <begin position="889"/>
        <end position="1189"/>
    </location>
</feature>
<dbReference type="CDD" id="cd04657">
    <property type="entry name" value="Piwi_ago-like"/>
    <property type="match status" value="1"/>
</dbReference>
<keyword evidence="7" id="KW-1185">Reference proteome</keyword>
<dbReference type="Proteomes" id="UP000009046">
    <property type="component" value="Unassembled WGS sequence"/>
</dbReference>
<dbReference type="Pfam" id="PF02171">
    <property type="entry name" value="Piwi"/>
    <property type="match status" value="1"/>
</dbReference>
<gene>
    <name evidence="6" type="primary">8233388</name>
    <name evidence="5" type="ORF">Phum_PHUM004130</name>
</gene>
<dbReference type="Pfam" id="PF02170">
    <property type="entry name" value="PAZ"/>
    <property type="match status" value="1"/>
</dbReference>
<dbReference type="VEuPathDB" id="VectorBase:PHUM004130"/>
<reference evidence="6" key="3">
    <citation type="submission" date="2020-05" db="UniProtKB">
        <authorList>
            <consortium name="EnsemblMetazoa"/>
        </authorList>
    </citation>
    <scope>IDENTIFICATION</scope>
    <source>
        <strain evidence="6">USDA</strain>
    </source>
</reference>
<dbReference type="RefSeq" id="XP_002422648.1">
    <property type="nucleotide sequence ID" value="XM_002422603.1"/>
</dbReference>
<dbReference type="Gene3D" id="2.170.260.10">
    <property type="entry name" value="paz domain"/>
    <property type="match status" value="1"/>
</dbReference>
<evidence type="ECO:0000313" key="6">
    <source>
        <dbReference type="EnsemblMetazoa" id="PHUM004130-PA"/>
    </source>
</evidence>
<dbReference type="CDD" id="cd02846">
    <property type="entry name" value="PAZ_argonaute_like"/>
    <property type="match status" value="1"/>
</dbReference>
<dbReference type="Gene3D" id="3.40.50.2300">
    <property type="match status" value="1"/>
</dbReference>
<dbReference type="AlphaFoldDB" id="E0V954"/>
<evidence type="ECO:0000256" key="2">
    <source>
        <dbReference type="SAM" id="MobiDB-lite"/>
    </source>
</evidence>
<dbReference type="PANTHER" id="PTHR22891">
    <property type="entry name" value="EUKARYOTIC TRANSLATION INITIATION FACTOR 2C"/>
    <property type="match status" value="1"/>
</dbReference>
<feature type="compositionally biased region" description="Low complexity" evidence="2">
    <location>
        <begin position="291"/>
        <end position="342"/>
    </location>
</feature>
<reference evidence="5" key="2">
    <citation type="submission" date="2007-04" db="EMBL/GenBank/DDBJ databases">
        <title>The genome of the human body louse.</title>
        <authorList>
            <consortium name="The Human Body Louse Genome Consortium"/>
            <person name="Kirkness E."/>
            <person name="Walenz B."/>
            <person name="Hass B."/>
            <person name="Bruggner R."/>
            <person name="Strausberg R."/>
        </authorList>
    </citation>
    <scope>NUCLEOTIDE SEQUENCE</scope>
    <source>
        <strain evidence="5">USDA</strain>
    </source>
</reference>